<name>A0A9P7K169_9AGAR</name>
<dbReference type="CDD" id="cd18785">
    <property type="entry name" value="SF2_C"/>
    <property type="match status" value="1"/>
</dbReference>
<feature type="domain" description="Helicase C-terminal" evidence="2">
    <location>
        <begin position="1"/>
        <end position="130"/>
    </location>
</feature>
<reference evidence="3" key="2">
    <citation type="submission" date="2021-10" db="EMBL/GenBank/DDBJ databases">
        <title>Phylogenomics reveals ancestral predisposition of the termite-cultivated fungus Termitomyces towards a domesticated lifestyle.</title>
        <authorList>
            <person name="Auxier B."/>
            <person name="Grum-Grzhimaylo A."/>
            <person name="Cardenas M.E."/>
            <person name="Lodge J.D."/>
            <person name="Laessoe T."/>
            <person name="Pedersen O."/>
            <person name="Smith M.E."/>
            <person name="Kuyper T.W."/>
            <person name="Franco-Molano E.A."/>
            <person name="Baroni T.J."/>
            <person name="Aanen D.K."/>
        </authorList>
    </citation>
    <scope>NUCLEOTIDE SEQUENCE</scope>
    <source>
        <strain evidence="3">AP01</strain>
        <tissue evidence="3">Mycelium</tissue>
    </source>
</reference>
<sequence>MKYLDSLIPLNIPNRTEVVKLYNSVMPTDYRSQFLLDMISRTTLRIGVATDTCTYGLDISNLRRVVLFDLCPSPENLKQKIGQLGRDDRSAEAITFAAAWVRETPGTDASSMGKQAAEDLRRRENLPPVT</sequence>
<keyword evidence="4" id="KW-1185">Reference proteome</keyword>
<accession>A0A9P7K169</accession>
<evidence type="ECO:0000259" key="2">
    <source>
        <dbReference type="PROSITE" id="PS51194"/>
    </source>
</evidence>
<dbReference type="Proteomes" id="UP000775547">
    <property type="component" value="Unassembled WGS sequence"/>
</dbReference>
<feature type="compositionally biased region" description="Basic and acidic residues" evidence="1">
    <location>
        <begin position="116"/>
        <end position="130"/>
    </location>
</feature>
<comment type="caution">
    <text evidence="3">The sequence shown here is derived from an EMBL/GenBank/DDBJ whole genome shotgun (WGS) entry which is preliminary data.</text>
</comment>
<dbReference type="Gene3D" id="3.40.50.300">
    <property type="entry name" value="P-loop containing nucleotide triphosphate hydrolases"/>
    <property type="match status" value="1"/>
</dbReference>
<dbReference type="SUPFAM" id="SSF52540">
    <property type="entry name" value="P-loop containing nucleoside triphosphate hydrolases"/>
    <property type="match status" value="1"/>
</dbReference>
<dbReference type="InterPro" id="IPR027417">
    <property type="entry name" value="P-loop_NTPase"/>
</dbReference>
<dbReference type="AlphaFoldDB" id="A0A9P7K169"/>
<evidence type="ECO:0000256" key="1">
    <source>
        <dbReference type="SAM" id="MobiDB-lite"/>
    </source>
</evidence>
<evidence type="ECO:0000313" key="3">
    <source>
        <dbReference type="EMBL" id="KAG5633716.1"/>
    </source>
</evidence>
<gene>
    <name evidence="3" type="ORF">DXG03_006757</name>
</gene>
<feature type="non-terminal residue" evidence="3">
    <location>
        <position position="130"/>
    </location>
</feature>
<dbReference type="InterPro" id="IPR001650">
    <property type="entry name" value="Helicase_C-like"/>
</dbReference>
<proteinExistence type="predicted"/>
<dbReference type="OrthoDB" id="2995840at2759"/>
<dbReference type="Pfam" id="PF00271">
    <property type="entry name" value="Helicase_C"/>
    <property type="match status" value="1"/>
</dbReference>
<evidence type="ECO:0000313" key="4">
    <source>
        <dbReference type="Proteomes" id="UP000775547"/>
    </source>
</evidence>
<feature type="region of interest" description="Disordered" evidence="1">
    <location>
        <begin position="105"/>
        <end position="130"/>
    </location>
</feature>
<protein>
    <recommendedName>
        <fullName evidence="2">Helicase C-terminal domain-containing protein</fullName>
    </recommendedName>
</protein>
<reference evidence="3" key="1">
    <citation type="submission" date="2020-07" db="EMBL/GenBank/DDBJ databases">
        <authorList>
            <person name="Nieuwenhuis M."/>
            <person name="Van De Peppel L.J.J."/>
        </authorList>
    </citation>
    <scope>NUCLEOTIDE SEQUENCE</scope>
    <source>
        <strain evidence="3">AP01</strain>
        <tissue evidence="3">Mycelium</tissue>
    </source>
</reference>
<dbReference type="EMBL" id="JABCKV010004649">
    <property type="protein sequence ID" value="KAG5633716.1"/>
    <property type="molecule type" value="Genomic_DNA"/>
</dbReference>
<organism evidence="3 4">
    <name type="scientific">Asterophora parasitica</name>
    <dbReference type="NCBI Taxonomy" id="117018"/>
    <lineage>
        <taxon>Eukaryota</taxon>
        <taxon>Fungi</taxon>
        <taxon>Dikarya</taxon>
        <taxon>Basidiomycota</taxon>
        <taxon>Agaricomycotina</taxon>
        <taxon>Agaricomycetes</taxon>
        <taxon>Agaricomycetidae</taxon>
        <taxon>Agaricales</taxon>
        <taxon>Tricholomatineae</taxon>
        <taxon>Lyophyllaceae</taxon>
        <taxon>Asterophora</taxon>
    </lineage>
</organism>
<dbReference type="PROSITE" id="PS51194">
    <property type="entry name" value="HELICASE_CTER"/>
    <property type="match status" value="1"/>
</dbReference>